<dbReference type="PhylomeDB" id="A0A0G4GNU7"/>
<dbReference type="VEuPathDB" id="CryptoDB:Cvel_22728"/>
<organism evidence="2">
    <name type="scientific">Chromera velia CCMP2878</name>
    <dbReference type="NCBI Taxonomy" id="1169474"/>
    <lineage>
        <taxon>Eukaryota</taxon>
        <taxon>Sar</taxon>
        <taxon>Alveolata</taxon>
        <taxon>Colpodellida</taxon>
        <taxon>Chromeraceae</taxon>
        <taxon>Chromera</taxon>
    </lineage>
</organism>
<name>A0A0G4GNU7_9ALVE</name>
<dbReference type="EMBL" id="CDMZ01001397">
    <property type="protein sequence ID" value="CEM31979.1"/>
    <property type="molecule type" value="Genomic_DNA"/>
</dbReference>
<evidence type="ECO:0000313" key="2">
    <source>
        <dbReference type="EMBL" id="CEM31979.1"/>
    </source>
</evidence>
<reference evidence="2" key="1">
    <citation type="submission" date="2014-11" db="EMBL/GenBank/DDBJ databases">
        <authorList>
            <person name="Otto D Thomas"/>
            <person name="Naeem Raeece"/>
        </authorList>
    </citation>
    <scope>NUCLEOTIDE SEQUENCE</scope>
</reference>
<proteinExistence type="predicted"/>
<feature type="coiled-coil region" evidence="1">
    <location>
        <begin position="361"/>
        <end position="399"/>
    </location>
</feature>
<dbReference type="AlphaFoldDB" id="A0A0G4GNU7"/>
<evidence type="ECO:0000256" key="1">
    <source>
        <dbReference type="SAM" id="Coils"/>
    </source>
</evidence>
<accession>A0A0G4GNU7</accession>
<keyword evidence="1" id="KW-0175">Coiled coil</keyword>
<gene>
    <name evidence="2" type="ORF">Cvel_22728</name>
</gene>
<protein>
    <submittedName>
        <fullName evidence="2">Uncharacterized protein</fullName>
    </submittedName>
</protein>
<sequence>MGLIQIRQLSNLVQILDNSASNPLYVNVTAAFLASTSTLNYFMEFSAELQLGEKGPRITDGRSLFLAACLHLSVLKKTDKRNSSFEKVVKCWMLSFNRRITEPLEVNAIYLVCKDLQTRQLDRRMVFLYDLTDSFMTAISTHLNSNRGPKRALLKPTDIKETQIVNYVKETLKLQLRPSQLSLGMAAWQLGRHTCDLINAEDKAIVAERIGRRGEKMSTINGKRLAGPTFIKLGLLKKGVDPWTTQRMTHPTPVLCCFSEEELELVMKEVSTVLQANELQQVIHKRSMEDIAGGQLARLRVAQVMMRLLSADQAATQAAKKFFDRLHSAVDLEMADLCLKARDIEMEENKDSDDLTAARILQLEQEREKDLEAEREKKAQDKQREQEILELKKQQLNEKHAAWLVKREQIMKANKLLTDDYITTVTASREEYNDKLLKNHVFVRFSVDELRAIEEVCAEISKLKTHCETFVFWRLAPERFGHFPVGPVASQLQKVYPSDQGYKIRRVFISNRASDNATRGETSWRSA</sequence>